<dbReference type="SUPFAM" id="SSF49313">
    <property type="entry name" value="Cadherin-like"/>
    <property type="match status" value="5"/>
</dbReference>
<evidence type="ECO:0000256" key="4">
    <source>
        <dbReference type="ARBA" id="ARBA00023136"/>
    </source>
</evidence>
<evidence type="ECO:0000259" key="8">
    <source>
        <dbReference type="PROSITE" id="PS50268"/>
    </source>
</evidence>
<keyword evidence="7" id="KW-0732">Signal</keyword>
<dbReference type="Proteomes" id="UP000678499">
    <property type="component" value="Unassembled WGS sequence"/>
</dbReference>
<feature type="domain" description="Cadherin" evidence="8">
    <location>
        <begin position="327"/>
        <end position="459"/>
    </location>
</feature>
<dbReference type="InterPro" id="IPR015919">
    <property type="entry name" value="Cadherin-like_sf"/>
</dbReference>
<feature type="domain" description="Cadherin" evidence="8">
    <location>
        <begin position="578"/>
        <end position="652"/>
    </location>
</feature>
<keyword evidence="3 5" id="KW-0106">Calcium</keyword>
<dbReference type="Gene3D" id="2.60.40.60">
    <property type="entry name" value="Cadherins"/>
    <property type="match status" value="6"/>
</dbReference>
<dbReference type="CDD" id="cd11304">
    <property type="entry name" value="Cadherin_repeat"/>
    <property type="match status" value="3"/>
</dbReference>
<dbReference type="SMART" id="SM00112">
    <property type="entry name" value="CA"/>
    <property type="match status" value="6"/>
</dbReference>
<reference evidence="9" key="1">
    <citation type="submission" date="2020-11" db="EMBL/GenBank/DDBJ databases">
        <authorList>
            <person name="Tran Van P."/>
        </authorList>
    </citation>
    <scope>NUCLEOTIDE SEQUENCE</scope>
</reference>
<evidence type="ECO:0000313" key="9">
    <source>
        <dbReference type="EMBL" id="CAD7276955.1"/>
    </source>
</evidence>
<evidence type="ECO:0000256" key="2">
    <source>
        <dbReference type="ARBA" id="ARBA00022737"/>
    </source>
</evidence>
<feature type="chain" id="PRO_5036210097" description="Cadherin domain-containing protein" evidence="7">
    <location>
        <begin position="22"/>
        <end position="1314"/>
    </location>
</feature>
<comment type="subcellular location">
    <subcellularLocation>
        <location evidence="1">Membrane</location>
    </subcellularLocation>
</comment>
<dbReference type="EMBL" id="CAJPEX010000756">
    <property type="protein sequence ID" value="CAG0917107.1"/>
    <property type="molecule type" value="Genomic_DNA"/>
</dbReference>
<evidence type="ECO:0000313" key="10">
    <source>
        <dbReference type="Proteomes" id="UP000678499"/>
    </source>
</evidence>
<keyword evidence="10" id="KW-1185">Reference proteome</keyword>
<gene>
    <name evidence="9" type="ORF">NMOB1V02_LOCUS4698</name>
</gene>
<feature type="domain" description="Cadherin" evidence="8">
    <location>
        <begin position="906"/>
        <end position="1024"/>
    </location>
</feature>
<feature type="domain" description="Cadherin" evidence="8">
    <location>
        <begin position="185"/>
        <end position="291"/>
    </location>
</feature>
<keyword evidence="2" id="KW-0677">Repeat</keyword>
<evidence type="ECO:0000256" key="1">
    <source>
        <dbReference type="ARBA" id="ARBA00004370"/>
    </source>
</evidence>
<dbReference type="GO" id="GO:0005509">
    <property type="term" value="F:calcium ion binding"/>
    <property type="evidence" value="ECO:0007669"/>
    <property type="project" value="UniProtKB-UniRule"/>
</dbReference>
<dbReference type="PROSITE" id="PS00232">
    <property type="entry name" value="CADHERIN_1"/>
    <property type="match status" value="2"/>
</dbReference>
<feature type="signal peptide" evidence="7">
    <location>
        <begin position="1"/>
        <end position="21"/>
    </location>
</feature>
<evidence type="ECO:0000256" key="7">
    <source>
        <dbReference type="SAM" id="SignalP"/>
    </source>
</evidence>
<dbReference type="OrthoDB" id="6379298at2759"/>
<dbReference type="PANTHER" id="PTHR24027">
    <property type="entry name" value="CADHERIN-23"/>
    <property type="match status" value="1"/>
</dbReference>
<dbReference type="GO" id="GO:0045296">
    <property type="term" value="F:cadherin binding"/>
    <property type="evidence" value="ECO:0007669"/>
    <property type="project" value="TreeGrafter"/>
</dbReference>
<dbReference type="PROSITE" id="PS50268">
    <property type="entry name" value="CADHERIN_2"/>
    <property type="match status" value="7"/>
</dbReference>
<accession>A0A7R9BKD7</accession>
<feature type="domain" description="Cadherin" evidence="8">
    <location>
        <begin position="778"/>
        <end position="905"/>
    </location>
</feature>
<evidence type="ECO:0000256" key="6">
    <source>
        <dbReference type="SAM" id="Phobius"/>
    </source>
</evidence>
<dbReference type="InterPro" id="IPR039808">
    <property type="entry name" value="Cadherin"/>
</dbReference>
<dbReference type="GO" id="GO:0016342">
    <property type="term" value="C:catenin complex"/>
    <property type="evidence" value="ECO:0007669"/>
    <property type="project" value="TreeGrafter"/>
</dbReference>
<sequence length="1314" mass="145233">MQLRLFIGLLGIFTGLYLVQADPGFNDPFIAGNAPGFSFNKDDSLVTFPEGDYTTNPVQGFILSCNADGCPTIPNSQDICVLRNLPTNRPFSLSFDTTDNTRVIMSIKEAVDRESSNPPDLLDCGYGAVAKNAKVSISDVNDNYPILSPRYESQVTEGEDYSNQRPVLPTACVLDFATSGDLPHDPDTDDELIFTLEEKWREDFEVIRDSSSNNPVLVYKKGQFDFERRPFYSINLTVTAIANAGVLDYENDQARDINVKLMARTIANHSIYSECFLSLSLRDANDQVPNFGEIEYEAKIAEDQQANVPFLTWFNIQNVNDERPEFGEVTQRANFTENSDSVVLVQNLLLFVTDSDYEDAELAAADFTFEINSADSSAFLNNVPVGEIDLSSYFKVEEKDGQYNLVVGNTPSDRELFDRVDLSVEVTDNGTDPNHNDARTASKTLTFRILDENDCKPEILISGDSFYITEETIGERVLYFSVKDTDATAPNNQAEARIVGDLQSYFTVDCRNDGRDCDVFVKESFDRDNGQTEVTLELQAVDRGSNALQSEVYQVSIKLTDANDNVPYFVNLASGAGLEIEENAEIGLNKVSGEISVKDTLDRESYPGPISMEIVIYDVCDESSDGFATNSKYNDTQIWIQLLDENDNAPALPESSPCFFTITETAASGSFAQGILQATDSDLKPNHIKLMYRLDQVLQSDEVMENHGLLFVTEPGSGFNRGRMKIGEESWAGKVGKYRVDVTVMDMDGEPGYLSSTGSYELCVQDTNNNLPEFIVPDPEHREFWIPEDYEPNPQNAIIDPISGDSIIFRANDADDDPDEIEFFLMPTEDNDGGNAEYFSIEKKTGRLSLPQALDRETVESLTLVVRVTKEEEYSGINEPFDETDKALLEISVTVNDVNDNPAKFLRKRFSGAISSSTKADTGIVRISAVDPDMNPEVTFAITGFEALDPTLSSLSMSNFYLTFTTEPMSAFITLNFKPDSRMKGSMTLLLTVHDENNGGQDVVDTAEALITVVPEAEQVEFTFLNDRKIVDAIAEDLLETVFQPIIADPLNAIATIDDISETAGRAEMNFTSVRTHFERGTIIVSRSEVMDLLASPAVNYDLLLACRNLDLDFRTVEKAIGPAVDDKIDRNVFFTVAGIAGGLFIMVVVIGSLYFRHTSNLKRKLKAVSVSTVDANSPEFQQIALEVPNTNKNALEGSNPLHEYDESMFQGDDFSMGSGDSILIGVENIPEFNVASSISEQKQAKKRKAPPVPTAASVGIINPAFDLHSFPSFENGELSDDDPFGSTKERVNPAFGALDDLPSDFTFGPPNLK</sequence>
<feature type="domain" description="Cadherin" evidence="8">
    <location>
        <begin position="474"/>
        <end position="569"/>
    </location>
</feature>
<protein>
    <recommendedName>
        <fullName evidence="8">Cadherin domain-containing protein</fullName>
    </recommendedName>
</protein>
<dbReference type="GO" id="GO:0016477">
    <property type="term" value="P:cell migration"/>
    <property type="evidence" value="ECO:0007669"/>
    <property type="project" value="TreeGrafter"/>
</dbReference>
<dbReference type="InterPro" id="IPR020894">
    <property type="entry name" value="Cadherin_CS"/>
</dbReference>
<name>A0A7R9BKD7_9CRUS</name>
<dbReference type="EMBL" id="OA882793">
    <property type="protein sequence ID" value="CAD7276955.1"/>
    <property type="molecule type" value="Genomic_DNA"/>
</dbReference>
<evidence type="ECO:0000256" key="5">
    <source>
        <dbReference type="PROSITE-ProRule" id="PRU00043"/>
    </source>
</evidence>
<dbReference type="PANTHER" id="PTHR24027:SF438">
    <property type="entry name" value="CADHERIN 23"/>
    <property type="match status" value="1"/>
</dbReference>
<dbReference type="GO" id="GO:0008013">
    <property type="term" value="F:beta-catenin binding"/>
    <property type="evidence" value="ECO:0007669"/>
    <property type="project" value="TreeGrafter"/>
</dbReference>
<dbReference type="PRINTS" id="PR00205">
    <property type="entry name" value="CADHERIN"/>
</dbReference>
<proteinExistence type="predicted"/>
<dbReference type="GO" id="GO:0007156">
    <property type="term" value="P:homophilic cell adhesion via plasma membrane adhesion molecules"/>
    <property type="evidence" value="ECO:0007669"/>
    <property type="project" value="InterPro"/>
</dbReference>
<feature type="domain" description="Cadherin" evidence="8">
    <location>
        <begin position="654"/>
        <end position="774"/>
    </location>
</feature>
<dbReference type="InterPro" id="IPR002126">
    <property type="entry name" value="Cadherin-like_dom"/>
</dbReference>
<organism evidence="9">
    <name type="scientific">Notodromas monacha</name>
    <dbReference type="NCBI Taxonomy" id="399045"/>
    <lineage>
        <taxon>Eukaryota</taxon>
        <taxon>Metazoa</taxon>
        <taxon>Ecdysozoa</taxon>
        <taxon>Arthropoda</taxon>
        <taxon>Crustacea</taxon>
        <taxon>Oligostraca</taxon>
        <taxon>Ostracoda</taxon>
        <taxon>Podocopa</taxon>
        <taxon>Podocopida</taxon>
        <taxon>Cypridocopina</taxon>
        <taxon>Cypridoidea</taxon>
        <taxon>Cyprididae</taxon>
        <taxon>Notodromas</taxon>
    </lineage>
</organism>
<keyword evidence="6" id="KW-0812">Transmembrane</keyword>
<evidence type="ECO:0000256" key="3">
    <source>
        <dbReference type="ARBA" id="ARBA00022837"/>
    </source>
</evidence>
<keyword evidence="4 6" id="KW-0472">Membrane</keyword>
<keyword evidence="6" id="KW-1133">Transmembrane helix</keyword>
<feature type="transmembrane region" description="Helical" evidence="6">
    <location>
        <begin position="1133"/>
        <end position="1156"/>
    </location>
</feature>